<keyword evidence="3" id="KW-0227">DNA damage</keyword>
<dbReference type="AlphaFoldDB" id="A0AAN9Z8B3"/>
<evidence type="ECO:0000256" key="1">
    <source>
        <dbReference type="ARBA" id="ARBA00004123"/>
    </source>
</evidence>
<dbReference type="GO" id="GO:0016787">
    <property type="term" value="F:hydrolase activity"/>
    <property type="evidence" value="ECO:0007669"/>
    <property type="project" value="UniProtKB-KW"/>
</dbReference>
<evidence type="ECO:0000256" key="2">
    <source>
        <dbReference type="ARBA" id="ARBA00022741"/>
    </source>
</evidence>
<name>A0AAN9Z8B3_9ORTH</name>
<dbReference type="PROSITE" id="PS51194">
    <property type="entry name" value="HELICASE_CTER"/>
    <property type="match status" value="1"/>
</dbReference>
<protein>
    <recommendedName>
        <fullName evidence="15">Helicase POLQ-like</fullName>
    </recommendedName>
</protein>
<dbReference type="GO" id="GO:0005634">
    <property type="term" value="C:nucleus"/>
    <property type="evidence" value="ECO:0007669"/>
    <property type="project" value="UniProtKB-SubCell"/>
</dbReference>
<evidence type="ECO:0000256" key="6">
    <source>
        <dbReference type="ARBA" id="ARBA00022840"/>
    </source>
</evidence>
<dbReference type="InterPro" id="IPR050474">
    <property type="entry name" value="Hel308_SKI2-like"/>
</dbReference>
<dbReference type="InterPro" id="IPR057220">
    <property type="entry name" value="DUF7898"/>
</dbReference>
<dbReference type="SUPFAM" id="SSF52540">
    <property type="entry name" value="P-loop containing nucleoside triphosphate hydrolases"/>
    <property type="match status" value="1"/>
</dbReference>
<keyword evidence="4" id="KW-0378">Hydrolase</keyword>
<dbReference type="Pfam" id="PF00270">
    <property type="entry name" value="DEAD"/>
    <property type="match status" value="1"/>
</dbReference>
<evidence type="ECO:0000313" key="13">
    <source>
        <dbReference type="EMBL" id="KAK7867976.1"/>
    </source>
</evidence>
<dbReference type="InterPro" id="IPR046931">
    <property type="entry name" value="HTH_61"/>
</dbReference>
<keyword evidence="5" id="KW-0347">Helicase</keyword>
<evidence type="ECO:0000259" key="11">
    <source>
        <dbReference type="PROSITE" id="PS51192"/>
    </source>
</evidence>
<dbReference type="PROSITE" id="PS51192">
    <property type="entry name" value="HELICASE_ATP_BIND_1"/>
    <property type="match status" value="1"/>
</dbReference>
<dbReference type="GO" id="GO:0043138">
    <property type="term" value="F:3'-5' DNA helicase activity"/>
    <property type="evidence" value="ECO:0007669"/>
    <property type="project" value="UniProtKB-EC"/>
</dbReference>
<dbReference type="InterPro" id="IPR048960">
    <property type="entry name" value="POLQ-like_helical"/>
</dbReference>
<dbReference type="InterPro" id="IPR001650">
    <property type="entry name" value="Helicase_C-like"/>
</dbReference>
<dbReference type="Pfam" id="PF21099">
    <property type="entry name" value="POLQ_helical"/>
    <property type="match status" value="1"/>
</dbReference>
<dbReference type="GO" id="GO:0006302">
    <property type="term" value="P:double-strand break repair"/>
    <property type="evidence" value="ECO:0007669"/>
    <property type="project" value="UniProtKB-ARBA"/>
</dbReference>
<feature type="region of interest" description="Disordered" evidence="10">
    <location>
        <begin position="50"/>
        <end position="69"/>
    </location>
</feature>
<dbReference type="GO" id="GO:0005524">
    <property type="term" value="F:ATP binding"/>
    <property type="evidence" value="ECO:0007669"/>
    <property type="project" value="UniProtKB-KW"/>
</dbReference>
<evidence type="ECO:0000259" key="12">
    <source>
        <dbReference type="PROSITE" id="PS51194"/>
    </source>
</evidence>
<proteinExistence type="predicted"/>
<dbReference type="PANTHER" id="PTHR47961">
    <property type="entry name" value="DNA POLYMERASE THETA, PUTATIVE (AFU_ORTHOLOGUE AFUA_1G05260)-RELATED"/>
    <property type="match status" value="1"/>
</dbReference>
<evidence type="ECO:0000256" key="8">
    <source>
        <dbReference type="ARBA" id="ARBA00023242"/>
    </source>
</evidence>
<feature type="domain" description="Helicase C-terminal" evidence="12">
    <location>
        <begin position="629"/>
        <end position="813"/>
    </location>
</feature>
<evidence type="ECO:0000256" key="10">
    <source>
        <dbReference type="SAM" id="MobiDB-lite"/>
    </source>
</evidence>
<dbReference type="Gene3D" id="3.40.50.300">
    <property type="entry name" value="P-loop containing nucleotide triphosphate hydrolases"/>
    <property type="match status" value="2"/>
</dbReference>
<dbReference type="SUPFAM" id="SSF158702">
    <property type="entry name" value="Sec63 N-terminal domain-like"/>
    <property type="match status" value="1"/>
</dbReference>
<evidence type="ECO:0000256" key="3">
    <source>
        <dbReference type="ARBA" id="ARBA00022763"/>
    </source>
</evidence>
<dbReference type="CDD" id="cd18795">
    <property type="entry name" value="SF2_C_Ski2"/>
    <property type="match status" value="1"/>
</dbReference>
<dbReference type="SMART" id="SM00487">
    <property type="entry name" value="DEXDc"/>
    <property type="match status" value="1"/>
</dbReference>
<reference evidence="13 14" key="1">
    <citation type="submission" date="2024-03" db="EMBL/GenBank/DDBJ databases">
        <title>The genome assembly and annotation of the cricket Gryllus longicercus Weissman &amp; Gray.</title>
        <authorList>
            <person name="Szrajer S."/>
            <person name="Gray D."/>
            <person name="Ylla G."/>
        </authorList>
    </citation>
    <scope>NUCLEOTIDE SEQUENCE [LARGE SCALE GENOMIC DNA]</scope>
    <source>
        <strain evidence="13">DAG 2021-001</strain>
        <tissue evidence="13">Whole body minus gut</tissue>
    </source>
</reference>
<evidence type="ECO:0000256" key="9">
    <source>
        <dbReference type="ARBA" id="ARBA00048988"/>
    </source>
</evidence>
<dbReference type="FunFam" id="3.40.50.300:FF:000813">
    <property type="entry name" value="helicase POLQ-like isoform X1"/>
    <property type="match status" value="1"/>
</dbReference>
<feature type="domain" description="Helicase ATP-binding" evidence="11">
    <location>
        <begin position="409"/>
        <end position="581"/>
    </location>
</feature>
<comment type="subcellular location">
    <subcellularLocation>
        <location evidence="1">Nucleus</location>
    </subcellularLocation>
</comment>
<dbReference type="Proteomes" id="UP001378592">
    <property type="component" value="Unassembled WGS sequence"/>
</dbReference>
<dbReference type="Pfam" id="PF25453">
    <property type="entry name" value="DUF7898"/>
    <property type="match status" value="1"/>
</dbReference>
<gene>
    <name evidence="13" type="ORF">R5R35_014759</name>
</gene>
<feature type="region of interest" description="Disordered" evidence="10">
    <location>
        <begin position="218"/>
        <end position="276"/>
    </location>
</feature>
<evidence type="ECO:0000256" key="7">
    <source>
        <dbReference type="ARBA" id="ARBA00023204"/>
    </source>
</evidence>
<evidence type="ECO:0008006" key="15">
    <source>
        <dbReference type="Google" id="ProtNLM"/>
    </source>
</evidence>
<dbReference type="Gene3D" id="1.10.150.20">
    <property type="entry name" value="5' to 3' exonuclease, C-terminal subdomain"/>
    <property type="match status" value="1"/>
</dbReference>
<dbReference type="CDD" id="cd18026">
    <property type="entry name" value="DEXHc_POLQ-like"/>
    <property type="match status" value="1"/>
</dbReference>
<organism evidence="13 14">
    <name type="scientific">Gryllus longicercus</name>
    <dbReference type="NCBI Taxonomy" id="2509291"/>
    <lineage>
        <taxon>Eukaryota</taxon>
        <taxon>Metazoa</taxon>
        <taxon>Ecdysozoa</taxon>
        <taxon>Arthropoda</taxon>
        <taxon>Hexapoda</taxon>
        <taxon>Insecta</taxon>
        <taxon>Pterygota</taxon>
        <taxon>Neoptera</taxon>
        <taxon>Polyneoptera</taxon>
        <taxon>Orthoptera</taxon>
        <taxon>Ensifera</taxon>
        <taxon>Gryllidea</taxon>
        <taxon>Grylloidea</taxon>
        <taxon>Gryllidae</taxon>
        <taxon>Gryllinae</taxon>
        <taxon>Gryllus</taxon>
    </lineage>
</organism>
<feature type="region of interest" description="Disordered" evidence="10">
    <location>
        <begin position="1"/>
        <end position="25"/>
    </location>
</feature>
<keyword evidence="7" id="KW-0234">DNA repair</keyword>
<dbReference type="InterPro" id="IPR014001">
    <property type="entry name" value="Helicase_ATP-bd"/>
</dbReference>
<dbReference type="InterPro" id="IPR027417">
    <property type="entry name" value="P-loop_NTPase"/>
</dbReference>
<evidence type="ECO:0000256" key="4">
    <source>
        <dbReference type="ARBA" id="ARBA00022801"/>
    </source>
</evidence>
<keyword evidence="14" id="KW-1185">Reference proteome</keyword>
<keyword evidence="6" id="KW-0067">ATP-binding</keyword>
<feature type="compositionally biased region" description="Basic and acidic residues" evidence="10">
    <location>
        <begin position="262"/>
        <end position="272"/>
    </location>
</feature>
<keyword evidence="2" id="KW-0547">Nucleotide-binding</keyword>
<dbReference type="SMART" id="SM00490">
    <property type="entry name" value="HELICc"/>
    <property type="match status" value="1"/>
</dbReference>
<dbReference type="Gene3D" id="1.10.3380.20">
    <property type="match status" value="1"/>
</dbReference>
<evidence type="ECO:0000256" key="5">
    <source>
        <dbReference type="ARBA" id="ARBA00022806"/>
    </source>
</evidence>
<accession>A0AAN9Z8B3</accession>
<dbReference type="InterPro" id="IPR011545">
    <property type="entry name" value="DEAD/DEAH_box_helicase_dom"/>
</dbReference>
<dbReference type="Pfam" id="PF00271">
    <property type="entry name" value="Helicase_C"/>
    <property type="match status" value="1"/>
</dbReference>
<keyword evidence="8" id="KW-0539">Nucleus</keyword>
<comment type="caution">
    <text evidence="13">The sequence shown here is derived from an EMBL/GenBank/DDBJ whole genome shotgun (WGS) entry which is preliminary data.</text>
</comment>
<comment type="catalytic activity">
    <reaction evidence="9">
        <text>ATP + H2O = ADP + phosphate + H(+)</text>
        <dbReference type="Rhea" id="RHEA:13065"/>
        <dbReference type="ChEBI" id="CHEBI:15377"/>
        <dbReference type="ChEBI" id="CHEBI:15378"/>
        <dbReference type="ChEBI" id="CHEBI:30616"/>
        <dbReference type="ChEBI" id="CHEBI:43474"/>
        <dbReference type="ChEBI" id="CHEBI:456216"/>
        <dbReference type="EC" id="5.6.2.4"/>
    </reaction>
</comment>
<dbReference type="Pfam" id="PF20470">
    <property type="entry name" value="HTH_61"/>
    <property type="match status" value="1"/>
</dbReference>
<sequence>MQTLFVKPRYESTPVKPTENHENSDTDCEMLVENVTPIRTRCKSFRSLNEGSDSLKQHTNRMSKSDSNVPYELCSNPTTNEMLSLDETVLKFLDLDGVEGHLPRMGKETTLNMNFGHIPGTPGHLILDPPAECSRVNSIVNEASVVVEHVSPCRSDDAKLQMLPPISVPKNAKKTSKLSQVPENCSRIADVHLDELNNIDIDNWIDDSFMERVLNTGDDPVETANANKKKTVVSKRQFQDDHKRPILNKKQKKDNNLTPGRYENRQKKENPRASETFSDLKLASVNDGILTVKQNLPVEVIKKARGIDEGTYKEQIIQNKNSVKDVSVSDSNSSMLSIGEKVLRTLVTNAQKPVVSRPKTSDVFSPAADSGNFSKLGSFFGLSSEVKVLFEKYKGIKNLYEWQEECLSLKAVEEKTNLVYALPTSGGKTLVAEILLLRELLCYKKNVLFVLPYISIVQEKVHSLSQFAIDLGFLVEEYAGGKGQYPPKKRRRKQSIYVATIEKAHSLINSMIDSKRLSEIGLTIVDELHLLGEGDRGATLECLLTKLLFSSEKIHIVGMSATIGNLEEVAKFLRAEIYVNNFRPVELKEFVKCEDFLWKVKYNEEELLEKERKIEPPYTDSMNKIDPDKVCSLVLEVVPEYSCLVFCPTKNNCENVATLFTKIMPRELLEVKKEERKALSRALSIEGRGSICSVLEKCIPYGVAYHHSGLTGDERRLLEEAYRAGTLCCICCTSTLAAGVNLPAKRVILRAPFVGNTFINLRQYKQMIGRAGRAGLDSIGESILVCQQHDRERVGNLLRSRMNNVASQLHASTSRGLQSLVLSSIGLGIANCRKDLYKMVSHTLLHVQSAILEVKSTELVDRSIGSLFKLRALQVDSTESTSNDKKEMNSSCANEKANLSLNITQLGGKEGPNQGGADGSKRAKKHLDIGRNTRLKISRLGRASMKGSIDQGRASELYNDLVKAQTNFVLLSYLHLLYLVTPYELMDQIKPDPDIYYYSFHCLNKKDQQTAHVIGINFGCVINIKRGIKSFQTVEERVVHRFYITLILNDLWNQSDVWQVAKKYNIPRGTVQTLMTASATFASCVLHFCEELKEFWAFKELLGDLTRRLSHCCSADLVQLMELPAVKTGRARQLYNAGYKTLIDIANANANDLVSSIDHLPRKIATRIIAAAKLLLLSKAENLREEAEDIVEGMFNKSFDN</sequence>
<dbReference type="EMBL" id="JAZDUA010000103">
    <property type="protein sequence ID" value="KAK7867976.1"/>
    <property type="molecule type" value="Genomic_DNA"/>
</dbReference>
<evidence type="ECO:0000313" key="14">
    <source>
        <dbReference type="Proteomes" id="UP001378592"/>
    </source>
</evidence>
<dbReference type="PANTHER" id="PTHR47961:SF12">
    <property type="entry name" value="HELICASE POLQ-LIKE"/>
    <property type="match status" value="1"/>
</dbReference>
<dbReference type="GO" id="GO:0003676">
    <property type="term" value="F:nucleic acid binding"/>
    <property type="evidence" value="ECO:0007669"/>
    <property type="project" value="InterPro"/>
</dbReference>